<accession>A0A158DYL8</accession>
<sequence length="33" mass="3473">MGYIGVDHSELKSAKDVGVTGVHVSITAGDYYC</sequence>
<dbReference type="Proteomes" id="UP000054624">
    <property type="component" value="Unassembled WGS sequence"/>
</dbReference>
<protein>
    <submittedName>
        <fullName evidence="1">Uncharacterized protein</fullName>
    </submittedName>
</protein>
<proteinExistence type="predicted"/>
<dbReference type="EMBL" id="FCOI02000071">
    <property type="protein sequence ID" value="SAK99654.1"/>
    <property type="molecule type" value="Genomic_DNA"/>
</dbReference>
<keyword evidence="2" id="KW-1185">Reference proteome</keyword>
<reference evidence="2" key="1">
    <citation type="submission" date="2016-01" db="EMBL/GenBank/DDBJ databases">
        <authorList>
            <person name="Peeters Charlotte."/>
        </authorList>
    </citation>
    <scope>NUCLEOTIDE SEQUENCE [LARGE SCALE GENOMIC DNA]</scope>
</reference>
<evidence type="ECO:0000313" key="1">
    <source>
        <dbReference type="EMBL" id="SAK99654.1"/>
    </source>
</evidence>
<evidence type="ECO:0000313" key="2">
    <source>
        <dbReference type="Proteomes" id="UP000054624"/>
    </source>
</evidence>
<name>A0A158DYL8_9BURK</name>
<dbReference type="AlphaFoldDB" id="A0A158DYL8"/>
<gene>
    <name evidence="1" type="ORF">AWB76_07761</name>
</gene>
<organism evidence="1 2">
    <name type="scientific">Caballeronia temeraria</name>
    <dbReference type="NCBI Taxonomy" id="1777137"/>
    <lineage>
        <taxon>Bacteria</taxon>
        <taxon>Pseudomonadati</taxon>
        <taxon>Pseudomonadota</taxon>
        <taxon>Betaproteobacteria</taxon>
        <taxon>Burkholderiales</taxon>
        <taxon>Burkholderiaceae</taxon>
        <taxon>Caballeronia</taxon>
    </lineage>
</organism>